<name>A0A2T9Y5T2_9FUNG</name>
<accession>A0A2T9Y5T2</accession>
<evidence type="ECO:0000256" key="1">
    <source>
        <dbReference type="SAM" id="MobiDB-lite"/>
    </source>
</evidence>
<feature type="region of interest" description="Disordered" evidence="1">
    <location>
        <begin position="1"/>
        <end position="21"/>
    </location>
</feature>
<proteinExistence type="predicted"/>
<feature type="compositionally biased region" description="Low complexity" evidence="1">
    <location>
        <begin position="1"/>
        <end position="11"/>
    </location>
</feature>
<organism evidence="2 3">
    <name type="scientific">Furculomyces boomerangus</name>
    <dbReference type="NCBI Taxonomy" id="61424"/>
    <lineage>
        <taxon>Eukaryota</taxon>
        <taxon>Fungi</taxon>
        <taxon>Fungi incertae sedis</taxon>
        <taxon>Zoopagomycota</taxon>
        <taxon>Kickxellomycotina</taxon>
        <taxon>Harpellomycetes</taxon>
        <taxon>Harpellales</taxon>
        <taxon>Harpellaceae</taxon>
        <taxon>Furculomyces</taxon>
    </lineage>
</organism>
<sequence>MINTTINNNNTSFGNLSPSSKSKKAKMLYDYVVEISGNAPEELLNYFFHSNKYGKHLEKNSNQKLNILALHSSAKTKARYNNFLLSKRQKRSHIQTIEADTISVVEEYLKKNSRCSSNTCRVRQSDGSYLDKPVYYLETTKVNVYTSIINENPNTRLGLREASTKKLKRMGPSHDTKAVIKLQLNVEQYNKHLLIKKHQSDAYKEYLDSLNGDTLPYSWTSRRISELVVVRLRLDQPFILKVRYLIVILGVNNNTRSPGISALGAGTFIHVVFFEKGGKWLRRKLRGEGGGEN</sequence>
<evidence type="ECO:0000313" key="3">
    <source>
        <dbReference type="Proteomes" id="UP000245699"/>
    </source>
</evidence>
<dbReference type="EMBL" id="MBFT01000707">
    <property type="protein sequence ID" value="PVU87693.1"/>
    <property type="molecule type" value="Genomic_DNA"/>
</dbReference>
<gene>
    <name evidence="2" type="ORF">BB559_005932</name>
</gene>
<dbReference type="Proteomes" id="UP000245699">
    <property type="component" value="Unassembled WGS sequence"/>
</dbReference>
<dbReference type="OrthoDB" id="5575058at2759"/>
<dbReference type="AlphaFoldDB" id="A0A2T9Y5T2"/>
<keyword evidence="3" id="KW-1185">Reference proteome</keyword>
<reference evidence="2 3" key="1">
    <citation type="journal article" date="2018" name="MBio">
        <title>Comparative Genomics Reveals the Core Gene Toolbox for the Fungus-Insect Symbiosis.</title>
        <authorList>
            <person name="Wang Y."/>
            <person name="Stata M."/>
            <person name="Wang W."/>
            <person name="Stajich J.E."/>
            <person name="White M.M."/>
            <person name="Moncalvo J.M."/>
        </authorList>
    </citation>
    <scope>NUCLEOTIDE SEQUENCE [LARGE SCALE GENOMIC DNA]</scope>
    <source>
        <strain evidence="2 3">AUS-77-4</strain>
    </source>
</reference>
<evidence type="ECO:0000313" key="2">
    <source>
        <dbReference type="EMBL" id="PVU87693.1"/>
    </source>
</evidence>
<comment type="caution">
    <text evidence="2">The sequence shown here is derived from an EMBL/GenBank/DDBJ whole genome shotgun (WGS) entry which is preliminary data.</text>
</comment>
<protein>
    <submittedName>
        <fullName evidence="2">Uncharacterized protein</fullName>
    </submittedName>
</protein>